<name>A0A642UPV7_DIURU</name>
<dbReference type="RefSeq" id="XP_034011568.1">
    <property type="nucleotide sequence ID" value="XM_034156064.1"/>
</dbReference>
<comment type="similarity">
    <text evidence="3">Belongs to the KTI12 family.</text>
</comment>
<dbReference type="PANTHER" id="PTHR12435">
    <property type="match status" value="1"/>
</dbReference>
<dbReference type="SUPFAM" id="SSF52540">
    <property type="entry name" value="P-loop containing nucleoside triphosphate hydrolases"/>
    <property type="match status" value="1"/>
</dbReference>
<comment type="caution">
    <text evidence="4">The sequence shown here is derived from an EMBL/GenBank/DDBJ whole genome shotgun (WGS) entry which is preliminary data.</text>
</comment>
<dbReference type="EMBL" id="SWFT01000105">
    <property type="protein sequence ID" value="KAA8900945.1"/>
    <property type="molecule type" value="Genomic_DNA"/>
</dbReference>
<dbReference type="GeneID" id="54781966"/>
<evidence type="ECO:0000256" key="2">
    <source>
        <dbReference type="ARBA" id="ARBA00022840"/>
    </source>
</evidence>
<keyword evidence="1" id="KW-0547">Nucleotide-binding</keyword>
<proteinExistence type="inferred from homology"/>
<dbReference type="Pfam" id="PF08433">
    <property type="entry name" value="KTI12"/>
    <property type="match status" value="1"/>
</dbReference>
<dbReference type="OMA" id="THSRWDK"/>
<evidence type="ECO:0008006" key="6">
    <source>
        <dbReference type="Google" id="ProtNLM"/>
    </source>
</evidence>
<evidence type="ECO:0000256" key="3">
    <source>
        <dbReference type="ARBA" id="ARBA00025768"/>
    </source>
</evidence>
<dbReference type="InterPro" id="IPR013641">
    <property type="entry name" value="KTI12/PSTK"/>
</dbReference>
<evidence type="ECO:0000256" key="1">
    <source>
        <dbReference type="ARBA" id="ARBA00022741"/>
    </source>
</evidence>
<dbReference type="Proteomes" id="UP000449547">
    <property type="component" value="Unassembled WGS sequence"/>
</dbReference>
<protein>
    <recommendedName>
        <fullName evidence="6">Protein KTI12</fullName>
    </recommendedName>
</protein>
<evidence type="ECO:0000313" key="5">
    <source>
        <dbReference type="Proteomes" id="UP000449547"/>
    </source>
</evidence>
<organism evidence="4 5">
    <name type="scientific">Diutina rugosa</name>
    <name type="common">Yeast</name>
    <name type="synonym">Candida rugosa</name>
    <dbReference type="NCBI Taxonomy" id="5481"/>
    <lineage>
        <taxon>Eukaryota</taxon>
        <taxon>Fungi</taxon>
        <taxon>Dikarya</taxon>
        <taxon>Ascomycota</taxon>
        <taxon>Saccharomycotina</taxon>
        <taxon>Pichiomycetes</taxon>
        <taxon>Debaryomycetaceae</taxon>
        <taxon>Diutina</taxon>
    </lineage>
</organism>
<dbReference type="GO" id="GO:0005524">
    <property type="term" value="F:ATP binding"/>
    <property type="evidence" value="ECO:0007669"/>
    <property type="project" value="UniProtKB-KW"/>
</dbReference>
<keyword evidence="5" id="KW-1185">Reference proteome</keyword>
<dbReference type="Gene3D" id="3.40.50.300">
    <property type="entry name" value="P-loop containing nucleotide triphosphate hydrolases"/>
    <property type="match status" value="1"/>
</dbReference>
<dbReference type="InterPro" id="IPR027417">
    <property type="entry name" value="P-loop_NTPase"/>
</dbReference>
<sequence>MPLVVFTGLPGSGKTTYARKLIAHLEDSIAKAKAEDLPGHNYSVVYHTDETLGITPDRYRESVSEKSLRGAQMSAVKRDLSPHTIVVLDSLCYIKGFRYQLYCEAKNIPTPHCVIHVIAPASQCIEWDDGKWGPELINQLAMRYEEPNGTTRWDSPLFSVVAPENDPLPVDDIWETLVLKKPPTANASTVTKAVGSNDYLQQLDKQTSAVVGQILAQQNLGGGDVKISEGVVVEMPPTSVSTGQLQRIRRTYIGLNRMRTVDVDRITPLFVEYLNKSLNE</sequence>
<dbReference type="VEuPathDB" id="FungiDB:DIURU_003315"/>
<dbReference type="AlphaFoldDB" id="A0A642UPV7"/>
<accession>A0A642UPV7</accession>
<reference evidence="4 5" key="1">
    <citation type="submission" date="2019-07" db="EMBL/GenBank/DDBJ databases">
        <title>Genome assembly of two rare yeast pathogens: Diutina rugosa and Trichomonascus ciferrii.</title>
        <authorList>
            <person name="Mixao V."/>
            <person name="Saus E."/>
            <person name="Hansen A."/>
            <person name="Lass-Flor C."/>
            <person name="Gabaldon T."/>
        </authorList>
    </citation>
    <scope>NUCLEOTIDE SEQUENCE [LARGE SCALE GENOMIC DNA]</scope>
    <source>
        <strain evidence="4 5">CBS 613</strain>
    </source>
</reference>
<keyword evidence="2" id="KW-0067">ATP-binding</keyword>
<evidence type="ECO:0000313" key="4">
    <source>
        <dbReference type="EMBL" id="KAA8900945.1"/>
    </source>
</evidence>
<gene>
    <name evidence="4" type="ORF">DIURU_003315</name>
</gene>
<dbReference type="OrthoDB" id="9972657at2759"/>